<protein>
    <recommendedName>
        <fullName evidence="2">NAD-specific glutamate dehydrogenase</fullName>
    </recommendedName>
</protein>
<accession>A0A1K0J214</accession>
<proteinExistence type="predicted"/>
<evidence type="ECO:0008006" key="2">
    <source>
        <dbReference type="Google" id="ProtNLM"/>
    </source>
</evidence>
<evidence type="ECO:0000313" key="1">
    <source>
        <dbReference type="EMBL" id="SCU96817.1"/>
    </source>
</evidence>
<dbReference type="EMBL" id="FMSH01000490">
    <property type="protein sequence ID" value="SCU96817.1"/>
    <property type="molecule type" value="Genomic_DNA"/>
</dbReference>
<organism evidence="1">
    <name type="scientific">Cupriavidus necator</name>
    <name type="common">Alcaligenes eutrophus</name>
    <name type="synonym">Ralstonia eutropha</name>
    <dbReference type="NCBI Taxonomy" id="106590"/>
    <lineage>
        <taxon>Bacteria</taxon>
        <taxon>Pseudomonadati</taxon>
        <taxon>Pseudomonadota</taxon>
        <taxon>Betaproteobacteria</taxon>
        <taxon>Burkholderiales</taxon>
        <taxon>Burkholderiaceae</taxon>
        <taxon>Cupriavidus</taxon>
    </lineage>
</organism>
<reference evidence="1" key="1">
    <citation type="submission" date="2016-09" db="EMBL/GenBank/DDBJ databases">
        <authorList>
            <person name="Capua I."/>
            <person name="De Benedictis P."/>
            <person name="Joannis T."/>
            <person name="Lombin L.H."/>
            <person name="Cattoli G."/>
        </authorList>
    </citation>
    <scope>NUCLEOTIDE SEQUENCE</scope>
    <source>
        <strain evidence="1">B9</strain>
    </source>
</reference>
<sequence length="639" mass="71966">MLGRVPLLDHAVDEVLVLVLVFARRLGIERDHRQQVLRGGEHALLDHHPQLFIAGPDRVLATVVGPRPQHEVDDLVAEVLRVRDTRGLLHLLKLVVQRVAVEDLAGVGIAVLLVLDPQVGEHHIAVEDVLPILRIRLQVGGLDLLADELHERRGQVLLDVRQQLGFLLRRELLALDLLLEHVQQVHRVGRHFGVIEVEDLGQDLEREARRQPVHAFVDAGIVAVFLVRLRFRIHVLEALAVIDAHLREDIGVLGLLDAGEHRELRHHLQRVGRARRGRQRAAAQELVVDLHLVGHAQHVRHLDDIDPVQESLVVLVRLEGRPLGLVRVCQDDAVERDRAEAFGALVVAFLRCRQQRVQDLDRRLEHFNELKQAAVGQAEPAGIGVGVRIVLRKIFQLADVDLADQRGNILVVFVARLGLRDRNLRQHRRAQLDHPEPGDIPVELVQALDRPGRGNGVQIPERNAVVLFQDLAVFLRREQPQRRLMDRRTLERVDGDLLHQRLELFSERGLATTRGPEQVEDLLALFQALRRVLEERDDLFDRVLHAIKVAEGRIDADDLVEEQAGQPGVMVGVHQLRLADGGKHAFRSGRVGSRILLADLQVLLDAVFLFLASFEARSVMAKNVHTSLPSEFTSEACYP</sequence>
<dbReference type="AlphaFoldDB" id="A0A1K0J214"/>
<name>A0A1K0J214_CUPNE</name>
<gene>
    <name evidence="1" type="ORF">CNECB9_540005</name>
</gene>